<dbReference type="AlphaFoldDB" id="A0A9W8G8G6"/>
<reference evidence="3" key="1">
    <citation type="submission" date="2022-07" db="EMBL/GenBank/DDBJ databases">
        <title>Phylogenomic reconstructions and comparative analyses of Kickxellomycotina fungi.</title>
        <authorList>
            <person name="Reynolds N.K."/>
            <person name="Stajich J.E."/>
            <person name="Barry K."/>
            <person name="Grigoriev I.V."/>
            <person name="Crous P."/>
            <person name="Smith M.E."/>
        </authorList>
    </citation>
    <scope>NUCLEOTIDE SEQUENCE</scope>
    <source>
        <strain evidence="3">NRRL 3115</strain>
    </source>
</reference>
<accession>A0A9W8G8G6</accession>
<name>A0A9W8G8G6_9FUNG</name>
<comment type="caution">
    <text evidence="3">The sequence shown here is derived from an EMBL/GenBank/DDBJ whole genome shotgun (WGS) entry which is preliminary data.</text>
</comment>
<keyword evidence="1" id="KW-1133">Transmembrane helix</keyword>
<evidence type="ECO:0000313" key="3">
    <source>
        <dbReference type="EMBL" id="KAJ2677142.1"/>
    </source>
</evidence>
<dbReference type="InterPro" id="IPR002654">
    <property type="entry name" value="Glyco_trans_25"/>
</dbReference>
<proteinExistence type="predicted"/>
<dbReference type="EMBL" id="JANBTW010000034">
    <property type="protein sequence ID" value="KAJ2677142.1"/>
    <property type="molecule type" value="Genomic_DNA"/>
</dbReference>
<protein>
    <recommendedName>
        <fullName evidence="2">Glycosyl transferase family 25 domain-containing protein</fullName>
    </recommendedName>
</protein>
<evidence type="ECO:0000256" key="1">
    <source>
        <dbReference type="SAM" id="Phobius"/>
    </source>
</evidence>
<organism evidence="3 4">
    <name type="scientific">Coemansia spiralis</name>
    <dbReference type="NCBI Taxonomy" id="417178"/>
    <lineage>
        <taxon>Eukaryota</taxon>
        <taxon>Fungi</taxon>
        <taxon>Fungi incertae sedis</taxon>
        <taxon>Zoopagomycota</taxon>
        <taxon>Kickxellomycotina</taxon>
        <taxon>Kickxellomycetes</taxon>
        <taxon>Kickxellales</taxon>
        <taxon>Kickxellaceae</taxon>
        <taxon>Coemansia</taxon>
    </lineage>
</organism>
<dbReference type="OrthoDB" id="686384at2759"/>
<evidence type="ECO:0000313" key="4">
    <source>
        <dbReference type="Proteomes" id="UP001151518"/>
    </source>
</evidence>
<evidence type="ECO:0000259" key="2">
    <source>
        <dbReference type="Pfam" id="PF01755"/>
    </source>
</evidence>
<keyword evidence="1" id="KW-0812">Transmembrane</keyword>
<keyword evidence="1" id="KW-0472">Membrane</keyword>
<dbReference type="Pfam" id="PF01755">
    <property type="entry name" value="Glyco_transf_25"/>
    <property type="match status" value="1"/>
</dbReference>
<sequence length="328" mass="37438">MVSIPGPGSAWWYGRAIRLYFLFSLTISALWIAKLLYINPPAIIVQGIKPIRSPNEFASPQLDNSINQHRNALVDESSINLAGPSPEYALAFTDHIYCVNEVNKIGRKSRMSELFRYMHLQVEMFSKKKVRHLDIWRDMINNGYERALIIEDDIDFEINAVSVIGKAIKSLNSTSTNWDILYVGHCSMEEGGTKSPKLGFSRLHKSVHPFCTSGYVLNLNGAKKLYAYFVKNSLQTHALDVQLVALIKRNLLKSFSVHPPVVYQRRDLYPSDDGFELKVVQLFKNSAWDEAVAFVPELTNWLDPLDSEYLDPAFKHIPSWMENTNRVN</sequence>
<gene>
    <name evidence="3" type="ORF">GGI25_003237</name>
</gene>
<feature type="transmembrane region" description="Helical" evidence="1">
    <location>
        <begin position="19"/>
        <end position="38"/>
    </location>
</feature>
<dbReference type="Proteomes" id="UP001151518">
    <property type="component" value="Unassembled WGS sequence"/>
</dbReference>
<feature type="domain" description="Glycosyl transferase family 25" evidence="2">
    <location>
        <begin position="132"/>
        <end position="231"/>
    </location>
</feature>